<dbReference type="InParanoid" id="A0A482WZ33"/>
<reference evidence="2 3" key="1">
    <citation type="journal article" date="2017" name="Gigascience">
        <title>Genome sequence of the small brown planthopper, Laodelphax striatellus.</title>
        <authorList>
            <person name="Zhu J."/>
            <person name="Jiang F."/>
            <person name="Wang X."/>
            <person name="Yang P."/>
            <person name="Bao Y."/>
            <person name="Zhao W."/>
            <person name="Wang W."/>
            <person name="Lu H."/>
            <person name="Wang Q."/>
            <person name="Cui N."/>
            <person name="Li J."/>
            <person name="Chen X."/>
            <person name="Luo L."/>
            <person name="Yu J."/>
            <person name="Kang L."/>
            <person name="Cui F."/>
        </authorList>
    </citation>
    <scope>NUCLEOTIDE SEQUENCE [LARGE SCALE GENOMIC DNA]</scope>
    <source>
        <strain evidence="2">Lst14</strain>
    </source>
</reference>
<keyword evidence="3" id="KW-1185">Reference proteome</keyword>
<gene>
    <name evidence="2" type="ORF">LSTR_LSTR008165</name>
</gene>
<feature type="region of interest" description="Disordered" evidence="1">
    <location>
        <begin position="1"/>
        <end position="32"/>
    </location>
</feature>
<protein>
    <submittedName>
        <fullName evidence="2">Uncharacterized protein</fullName>
    </submittedName>
</protein>
<dbReference type="EMBL" id="QKKF02021700">
    <property type="protein sequence ID" value="RZF38795.1"/>
    <property type="molecule type" value="Genomic_DNA"/>
</dbReference>
<organism evidence="2 3">
    <name type="scientific">Laodelphax striatellus</name>
    <name type="common">Small brown planthopper</name>
    <name type="synonym">Delphax striatella</name>
    <dbReference type="NCBI Taxonomy" id="195883"/>
    <lineage>
        <taxon>Eukaryota</taxon>
        <taxon>Metazoa</taxon>
        <taxon>Ecdysozoa</taxon>
        <taxon>Arthropoda</taxon>
        <taxon>Hexapoda</taxon>
        <taxon>Insecta</taxon>
        <taxon>Pterygota</taxon>
        <taxon>Neoptera</taxon>
        <taxon>Paraneoptera</taxon>
        <taxon>Hemiptera</taxon>
        <taxon>Auchenorrhyncha</taxon>
        <taxon>Fulgoroidea</taxon>
        <taxon>Delphacidae</taxon>
        <taxon>Criomorphinae</taxon>
        <taxon>Laodelphax</taxon>
    </lineage>
</organism>
<evidence type="ECO:0000313" key="2">
    <source>
        <dbReference type="EMBL" id="RZF38795.1"/>
    </source>
</evidence>
<dbReference type="AlphaFoldDB" id="A0A482WZ33"/>
<dbReference type="Proteomes" id="UP000291343">
    <property type="component" value="Unassembled WGS sequence"/>
</dbReference>
<sequence>MHSATPHPQQYCKGERHLPPRMHSAASPPPSQQILHERALASRMHSATLLNKENIMAVIDLRMTSLINSEKEEEGDSNFAEHLITIITSSGTRQSGVEGSNSQRITSIPGNVLEWTMQNASLQKEGI</sequence>
<evidence type="ECO:0000256" key="1">
    <source>
        <dbReference type="SAM" id="MobiDB-lite"/>
    </source>
</evidence>
<comment type="caution">
    <text evidence="2">The sequence shown here is derived from an EMBL/GenBank/DDBJ whole genome shotgun (WGS) entry which is preliminary data.</text>
</comment>
<name>A0A482WZ33_LAOST</name>
<evidence type="ECO:0000313" key="3">
    <source>
        <dbReference type="Proteomes" id="UP000291343"/>
    </source>
</evidence>
<proteinExistence type="predicted"/>
<accession>A0A482WZ33</accession>